<comment type="caution">
    <text evidence="4">The sequence shown here is derived from an EMBL/GenBank/DDBJ whole genome shotgun (WGS) entry which is preliminary data.</text>
</comment>
<feature type="region of interest" description="Disordered" evidence="2">
    <location>
        <begin position="131"/>
        <end position="173"/>
    </location>
</feature>
<dbReference type="InterPro" id="IPR011993">
    <property type="entry name" value="PH-like_dom_sf"/>
</dbReference>
<feature type="compositionally biased region" description="Acidic residues" evidence="2">
    <location>
        <begin position="547"/>
        <end position="556"/>
    </location>
</feature>
<gene>
    <name evidence="4" type="ORF">AB675_9847</name>
</gene>
<feature type="region of interest" description="Disordered" evidence="2">
    <location>
        <begin position="540"/>
        <end position="596"/>
    </location>
</feature>
<dbReference type="InterPro" id="IPR053005">
    <property type="entry name" value="Nuclear_Pos-Cytoskel_Interact"/>
</dbReference>
<dbReference type="GeneID" id="28742298"/>
<dbReference type="EMBL" id="LFJN01000007">
    <property type="protein sequence ID" value="KPI42325.1"/>
    <property type="molecule type" value="Genomic_DNA"/>
</dbReference>
<sequence>MAAEVANYVPTNGSQLDRDHDDPFLDNDSPSLLARPHRVLPPSHADQATTASEARRILQDQIHENERRLEEAQKLGTSLLSQQDDIQTRLKDLQSRGDESEITPELRQQLAQLEREHEDVGREIARALMPKSRVVSAEEQPQTEASVYSSQATASPTKVTAPSRRHRNQPSQRAGDLQFAADISTSLLAQVRQLQAAVAERDELLKEHQMDRNRIELDTAGLTQRLRALDESEQRYKDENWNLETQNHQLNAAVREAADKEKRLAAAVATAGAEKSRVQNEVEELRAAHEKLVEEHNAAKKAHDTEVHGLKRTVDLGDSEKSLLQARVDELTSQNQELAQAITAKFRAHQAPAGTSEDLVEDEEGRDISALDESPPPSPTKATPRHPGLESETLRSSLHHAHRMIQNLKNNIHREKTEKLELKRMLQDARDDLEHQRGSANSGSKRLKAKPENRKSAKPDMLGGSRRPRTDIEMEDQDWEEHEVNTPTHGRRHLSIPGAFSQAAITDNSDAYATTTEAEGNFETADEEHTNESEAFATGAESLAGDSTDDLTETEDNVSRAQRTGTIRGKSVLASKPAGDRTSFMSTASTSAGEDAEDLTTIVPTQAKFRLKNSRGASRASQQLDNGTPTSARALSVIQGSSPATAINDRSPGGQEQNLFDQLGEMDDMSSNGFGTPGRQSIASVKSTPYSTTTPSRRVTSVQKLPPVPAVVMVDAAVMTEPWTSASGTGSTTPSEDDVVILPTANDFPLPPSVPVSPMRKADMSTQYTPQRLMQGSPSRNANSFITPPKTVWDEASEAGLVSPSTGIQDQPLGYSGMLHQHTEPRSPQSTGLVPALKPALALALSPIIALQTEPSPLQSPPEAHLNGIAVPSPAKRPSSAGSNRTSSLVRQDHPPLPPNHKAAIEQARVASPPPIMSPVRDSTVVMGPPMMPASAMRRPRTPADTSVRSTTRNSYSKGHQRGNTAASHGTQISRRSSVSSFASEVDERFNLRPGEQTAAPGFEASPGTDPRMIQAITQTMIGEFLWKYTRKTGRSDFSDTRHRRYFWVHPYTKTLYWSDQDPQTAGRNELKAKSVAIEAVRVVTDDNPMPPGLHRKSLEITTPGRKVRFTASTGQRHETWFNALSYLLLRQDNQGGDAANVVAAGYPSITQDDVEEFNANGYRARLVPNNSSRASMSSYNSRTTKGTTNRASMRNSAALTGTASSSTQPRIHEDQTADRTSRADQPREADRSGPRTGSMNRISRVMGSITGRNSQSLNRASGRNESNSVYDASVVSDGRKDSAEQLRQEMLREEEGLENVRSCCDGKHDVSTLTHSGRHAHPHSHTHRGWSIRDSVARRTPGA</sequence>
<feature type="compositionally biased region" description="Polar residues" evidence="2">
    <location>
        <begin position="945"/>
        <end position="973"/>
    </location>
</feature>
<feature type="region of interest" description="Disordered" evidence="2">
    <location>
        <begin position="349"/>
        <end position="390"/>
    </location>
</feature>
<dbReference type="Proteomes" id="UP000038010">
    <property type="component" value="Unassembled WGS sequence"/>
</dbReference>
<dbReference type="GO" id="GO:0005543">
    <property type="term" value="F:phospholipid binding"/>
    <property type="evidence" value="ECO:0007669"/>
    <property type="project" value="InterPro"/>
</dbReference>
<feature type="region of interest" description="Disordered" evidence="2">
    <location>
        <begin position="1315"/>
        <end position="1344"/>
    </location>
</feature>
<feature type="compositionally biased region" description="Polar residues" evidence="2">
    <location>
        <begin position="1251"/>
        <end position="1271"/>
    </location>
</feature>
<feature type="compositionally biased region" description="Basic and acidic residues" evidence="2">
    <location>
        <begin position="1211"/>
        <end position="1234"/>
    </location>
</feature>
<dbReference type="InterPro" id="IPR001849">
    <property type="entry name" value="PH_domain"/>
</dbReference>
<feature type="region of interest" description="Disordered" evidence="2">
    <location>
        <begin position="1"/>
        <end position="51"/>
    </location>
</feature>
<feature type="region of interest" description="Disordered" evidence="2">
    <location>
        <begin position="1169"/>
        <end position="1283"/>
    </location>
</feature>
<dbReference type="GO" id="GO:0005938">
    <property type="term" value="C:cell cortex"/>
    <property type="evidence" value="ECO:0007669"/>
    <property type="project" value="InterPro"/>
</dbReference>
<evidence type="ECO:0000259" key="3">
    <source>
        <dbReference type="PROSITE" id="PS50003"/>
    </source>
</evidence>
<dbReference type="RefSeq" id="XP_018002288.1">
    <property type="nucleotide sequence ID" value="XM_018150418.1"/>
</dbReference>
<feature type="compositionally biased region" description="Polar residues" evidence="2">
    <location>
        <begin position="669"/>
        <end position="683"/>
    </location>
</feature>
<evidence type="ECO:0000313" key="5">
    <source>
        <dbReference type="Proteomes" id="UP000038010"/>
    </source>
</evidence>
<feature type="region of interest" description="Disordered" evidence="2">
    <location>
        <begin position="932"/>
        <end position="1010"/>
    </location>
</feature>
<protein>
    <submittedName>
        <fullName evidence="4">Anucleate primary sterigmata protein A</fullName>
    </submittedName>
</protein>
<dbReference type="VEuPathDB" id="FungiDB:AB675_9847"/>
<feature type="compositionally biased region" description="Low complexity" evidence="2">
    <location>
        <begin position="974"/>
        <end position="984"/>
    </location>
</feature>
<evidence type="ECO:0000313" key="4">
    <source>
        <dbReference type="EMBL" id="KPI42325.1"/>
    </source>
</evidence>
<feature type="compositionally biased region" description="Polar residues" evidence="2">
    <location>
        <begin position="139"/>
        <end position="160"/>
    </location>
</feature>
<feature type="compositionally biased region" description="Basic and acidic residues" evidence="2">
    <location>
        <begin position="449"/>
        <end position="458"/>
    </location>
</feature>
<evidence type="ECO:0000256" key="1">
    <source>
        <dbReference type="SAM" id="Coils"/>
    </source>
</evidence>
<dbReference type="PROSITE" id="PS50003">
    <property type="entry name" value="PH_DOMAIN"/>
    <property type="match status" value="1"/>
</dbReference>
<dbReference type="GO" id="GO:0015631">
    <property type="term" value="F:tubulin binding"/>
    <property type="evidence" value="ECO:0007669"/>
    <property type="project" value="TreeGrafter"/>
</dbReference>
<feature type="compositionally biased region" description="Basic residues" evidence="2">
    <location>
        <begin position="1317"/>
        <end position="1331"/>
    </location>
</feature>
<feature type="compositionally biased region" description="Polar residues" evidence="2">
    <location>
        <begin position="583"/>
        <end position="592"/>
    </location>
</feature>
<dbReference type="PANTHER" id="PTHR28190:SF1">
    <property type="entry name" value="NUCLEAR MIGRATION PROTEIN NUM1"/>
    <property type="match status" value="1"/>
</dbReference>
<accession>A0A0N1NZY3</accession>
<dbReference type="GO" id="GO:0032065">
    <property type="term" value="P:maintenance of protein location in cell cortex"/>
    <property type="evidence" value="ECO:0007669"/>
    <property type="project" value="InterPro"/>
</dbReference>
<feature type="domain" description="PH" evidence="3">
    <location>
        <begin position="1019"/>
        <end position="1130"/>
    </location>
</feature>
<keyword evidence="1" id="KW-0175">Coiled coil</keyword>
<reference evidence="4 5" key="1">
    <citation type="submission" date="2015-06" db="EMBL/GenBank/DDBJ databases">
        <title>Draft genome of the ant-associated black yeast Phialophora attae CBS 131958.</title>
        <authorList>
            <person name="Moreno L.F."/>
            <person name="Stielow B.J."/>
            <person name="de Hoog S."/>
            <person name="Vicente V.A."/>
            <person name="Weiss V.A."/>
            <person name="de Vries M."/>
            <person name="Cruz L.M."/>
            <person name="Souza E.M."/>
        </authorList>
    </citation>
    <scope>NUCLEOTIDE SEQUENCE [LARGE SCALE GENOMIC DNA]</scope>
    <source>
        <strain evidence="4 5">CBS 131958</strain>
    </source>
</reference>
<dbReference type="OrthoDB" id="2149224at2759"/>
<feature type="compositionally biased region" description="Low complexity" evidence="2">
    <location>
        <begin position="1197"/>
        <end position="1208"/>
    </location>
</feature>
<keyword evidence="5" id="KW-1185">Reference proteome</keyword>
<dbReference type="Pfam" id="PF12814">
    <property type="entry name" value="Mcp5_PH"/>
    <property type="match status" value="1"/>
</dbReference>
<feature type="compositionally biased region" description="Polar residues" evidence="2">
    <location>
        <begin position="1183"/>
        <end position="1196"/>
    </location>
</feature>
<dbReference type="PANTHER" id="PTHR28190">
    <property type="entry name" value="NUCLEAR MIGRATION PROTEIN NUM1"/>
    <property type="match status" value="1"/>
</dbReference>
<evidence type="ECO:0000256" key="2">
    <source>
        <dbReference type="SAM" id="MobiDB-lite"/>
    </source>
</evidence>
<feature type="compositionally biased region" description="Low complexity" evidence="2">
    <location>
        <begin position="684"/>
        <end position="701"/>
    </location>
</feature>
<feature type="region of interest" description="Disordered" evidence="2">
    <location>
        <begin position="610"/>
        <end position="631"/>
    </location>
</feature>
<dbReference type="GO" id="GO:0005739">
    <property type="term" value="C:mitochondrion"/>
    <property type="evidence" value="ECO:0007669"/>
    <property type="project" value="TreeGrafter"/>
</dbReference>
<dbReference type="SUPFAM" id="SSF50729">
    <property type="entry name" value="PH domain-like"/>
    <property type="match status" value="1"/>
</dbReference>
<dbReference type="SMART" id="SM00233">
    <property type="entry name" value="PH"/>
    <property type="match status" value="1"/>
</dbReference>
<dbReference type="STRING" id="1664694.A0A0N1NZY3"/>
<organism evidence="4 5">
    <name type="scientific">Cyphellophora attinorum</name>
    <dbReference type="NCBI Taxonomy" id="1664694"/>
    <lineage>
        <taxon>Eukaryota</taxon>
        <taxon>Fungi</taxon>
        <taxon>Dikarya</taxon>
        <taxon>Ascomycota</taxon>
        <taxon>Pezizomycotina</taxon>
        <taxon>Eurotiomycetes</taxon>
        <taxon>Chaetothyriomycetidae</taxon>
        <taxon>Chaetothyriales</taxon>
        <taxon>Cyphellophoraceae</taxon>
        <taxon>Cyphellophora</taxon>
    </lineage>
</organism>
<dbReference type="InterPro" id="IPR024774">
    <property type="entry name" value="PH_dom-Mcp5-type"/>
</dbReference>
<feature type="region of interest" description="Disordered" evidence="2">
    <location>
        <begin position="665"/>
        <end position="701"/>
    </location>
</feature>
<feature type="compositionally biased region" description="Polar residues" evidence="2">
    <location>
        <begin position="615"/>
        <end position="631"/>
    </location>
</feature>
<dbReference type="CDD" id="cd13365">
    <property type="entry name" value="PH_PLC_plant-like"/>
    <property type="match status" value="1"/>
</dbReference>
<feature type="compositionally biased region" description="Low complexity" evidence="2">
    <location>
        <begin position="1170"/>
        <end position="1182"/>
    </location>
</feature>
<dbReference type="Gene3D" id="2.30.29.30">
    <property type="entry name" value="Pleckstrin-homology domain (PH domain)/Phosphotyrosine-binding domain (PTB)"/>
    <property type="match status" value="1"/>
</dbReference>
<feature type="region of interest" description="Disordered" evidence="2">
    <location>
        <begin position="854"/>
        <end position="901"/>
    </location>
</feature>
<name>A0A0N1NZY3_9EURO</name>
<feature type="compositionally biased region" description="Polar residues" evidence="2">
    <location>
        <begin position="880"/>
        <end position="890"/>
    </location>
</feature>
<feature type="coiled-coil region" evidence="1">
    <location>
        <begin position="229"/>
        <end position="341"/>
    </location>
</feature>
<dbReference type="GO" id="GO:0000226">
    <property type="term" value="P:microtubule cytoskeleton organization"/>
    <property type="evidence" value="ECO:0007669"/>
    <property type="project" value="TreeGrafter"/>
</dbReference>
<feature type="region of interest" description="Disordered" evidence="2">
    <location>
        <begin position="431"/>
        <end position="494"/>
    </location>
</feature>
<proteinExistence type="predicted"/>